<sequence>MMALIFATLTAALACLLYAPRWIALSAALACLALSAGLFLFEVHSPTDGFGMPWLQVRAAPAVQGRPA</sequence>
<dbReference type="EMBL" id="QYBB01000005">
    <property type="protein sequence ID" value="RYC32767.1"/>
    <property type="molecule type" value="Genomic_DNA"/>
</dbReference>
<gene>
    <name evidence="1" type="ORF">D3273_06695</name>
</gene>
<protein>
    <submittedName>
        <fullName evidence="1">Uncharacterized protein</fullName>
    </submittedName>
</protein>
<reference evidence="1 2" key="2">
    <citation type="submission" date="2019-02" db="EMBL/GenBank/DDBJ databases">
        <title>'Lichenibacterium ramalinii' gen. nov. sp. nov., 'Lichenibacterium minor' gen. nov. sp. nov.</title>
        <authorList>
            <person name="Pankratov T."/>
        </authorList>
    </citation>
    <scope>NUCLEOTIDE SEQUENCE [LARGE SCALE GENOMIC DNA]</scope>
    <source>
        <strain evidence="1 2">RmlP026</strain>
    </source>
</reference>
<keyword evidence="2" id="KW-1185">Reference proteome</keyword>
<proteinExistence type="predicted"/>
<evidence type="ECO:0000313" key="1">
    <source>
        <dbReference type="EMBL" id="RYC32767.1"/>
    </source>
</evidence>
<organism evidence="1 2">
    <name type="scientific">Lichenibacterium minor</name>
    <dbReference type="NCBI Taxonomy" id="2316528"/>
    <lineage>
        <taxon>Bacteria</taxon>
        <taxon>Pseudomonadati</taxon>
        <taxon>Pseudomonadota</taxon>
        <taxon>Alphaproteobacteria</taxon>
        <taxon>Hyphomicrobiales</taxon>
        <taxon>Lichenihabitantaceae</taxon>
        <taxon>Lichenibacterium</taxon>
    </lineage>
</organism>
<reference evidence="1 2" key="1">
    <citation type="submission" date="2018-12" db="EMBL/GenBank/DDBJ databases">
        <authorList>
            <person name="Grouzdev D.S."/>
            <person name="Krutkina M.S."/>
        </authorList>
    </citation>
    <scope>NUCLEOTIDE SEQUENCE [LARGE SCALE GENOMIC DNA]</scope>
    <source>
        <strain evidence="1 2">RmlP026</strain>
    </source>
</reference>
<comment type="caution">
    <text evidence="1">The sequence shown here is derived from an EMBL/GenBank/DDBJ whole genome shotgun (WGS) entry which is preliminary data.</text>
</comment>
<dbReference type="AlphaFoldDB" id="A0A4Q2UC73"/>
<dbReference type="Proteomes" id="UP000290759">
    <property type="component" value="Unassembled WGS sequence"/>
</dbReference>
<evidence type="ECO:0000313" key="2">
    <source>
        <dbReference type="Proteomes" id="UP000290759"/>
    </source>
</evidence>
<name>A0A4Q2UC73_9HYPH</name>
<accession>A0A4Q2UC73</accession>